<keyword evidence="3" id="KW-1185">Reference proteome</keyword>
<feature type="region of interest" description="Disordered" evidence="1">
    <location>
        <begin position="41"/>
        <end position="80"/>
    </location>
</feature>
<proteinExistence type="predicted"/>
<accession>A0AAN9MUS3</accession>
<name>A0AAN9MUS3_CANGL</name>
<reference evidence="2 3" key="1">
    <citation type="submission" date="2024-01" db="EMBL/GenBank/DDBJ databases">
        <title>The genomes of 5 underutilized Papilionoideae crops provide insights into root nodulation and disease resistanc.</title>
        <authorList>
            <person name="Jiang F."/>
        </authorList>
    </citation>
    <scope>NUCLEOTIDE SEQUENCE [LARGE SCALE GENOMIC DNA]</scope>
    <source>
        <strain evidence="2">LVBAO_FW01</strain>
        <tissue evidence="2">Leaves</tissue>
    </source>
</reference>
<evidence type="ECO:0000256" key="1">
    <source>
        <dbReference type="SAM" id="MobiDB-lite"/>
    </source>
</evidence>
<protein>
    <submittedName>
        <fullName evidence="2">Uncharacterized protein</fullName>
    </submittedName>
</protein>
<comment type="caution">
    <text evidence="2">The sequence shown here is derived from an EMBL/GenBank/DDBJ whole genome shotgun (WGS) entry which is preliminary data.</text>
</comment>
<evidence type="ECO:0000313" key="3">
    <source>
        <dbReference type="Proteomes" id="UP001367508"/>
    </source>
</evidence>
<evidence type="ECO:0000313" key="2">
    <source>
        <dbReference type="EMBL" id="KAK7360991.1"/>
    </source>
</evidence>
<dbReference type="Proteomes" id="UP001367508">
    <property type="component" value="Unassembled WGS sequence"/>
</dbReference>
<sequence>MDEISYVGWITGILEAPDNCSMRQPTRRDPSLSHPSAWFLSSIPSKSSSIPSKSSSIPSKSSSMPSSIPMVSPSFSPTTC</sequence>
<gene>
    <name evidence="2" type="ORF">VNO77_03014</name>
</gene>
<dbReference type="AlphaFoldDB" id="A0AAN9MUS3"/>
<organism evidence="2 3">
    <name type="scientific">Canavalia gladiata</name>
    <name type="common">Sword bean</name>
    <name type="synonym">Dolichos gladiatus</name>
    <dbReference type="NCBI Taxonomy" id="3824"/>
    <lineage>
        <taxon>Eukaryota</taxon>
        <taxon>Viridiplantae</taxon>
        <taxon>Streptophyta</taxon>
        <taxon>Embryophyta</taxon>
        <taxon>Tracheophyta</taxon>
        <taxon>Spermatophyta</taxon>
        <taxon>Magnoliopsida</taxon>
        <taxon>eudicotyledons</taxon>
        <taxon>Gunneridae</taxon>
        <taxon>Pentapetalae</taxon>
        <taxon>rosids</taxon>
        <taxon>fabids</taxon>
        <taxon>Fabales</taxon>
        <taxon>Fabaceae</taxon>
        <taxon>Papilionoideae</taxon>
        <taxon>50 kb inversion clade</taxon>
        <taxon>NPAAA clade</taxon>
        <taxon>indigoferoid/millettioid clade</taxon>
        <taxon>Phaseoleae</taxon>
        <taxon>Canavalia</taxon>
    </lineage>
</organism>
<dbReference type="EMBL" id="JAYMYQ010000001">
    <property type="protein sequence ID" value="KAK7360991.1"/>
    <property type="molecule type" value="Genomic_DNA"/>
</dbReference>